<accession>A0A250X2F0</accession>
<dbReference type="InterPro" id="IPR036397">
    <property type="entry name" value="RNaseH_sf"/>
</dbReference>
<dbReference type="InterPro" id="IPR012337">
    <property type="entry name" value="RNaseH-like_sf"/>
</dbReference>
<evidence type="ECO:0000313" key="1">
    <source>
        <dbReference type="EMBL" id="GAX77274.1"/>
    </source>
</evidence>
<dbReference type="PANTHER" id="PTHR45835">
    <property type="entry name" value="YALI0A06105P"/>
    <property type="match status" value="1"/>
</dbReference>
<sequence length="137" mass="15397">MRKNGTRFNLPDLLLLRSEAEQLLDALLIYSRNLALCISWVLQMHRTLGHEGLSCAGVLHPLLIPAYHWSNYVSMDFITQLPNAARGIDAIVMFVDMLTKLVHLAACKTAVSAAETATLFETHVFKHHGFLLLSYHI</sequence>
<comment type="caution">
    <text evidence="1">The sequence shown here is derived from an EMBL/GenBank/DDBJ whole genome shotgun (WGS) entry which is preliminary data.</text>
</comment>
<dbReference type="OrthoDB" id="538476at2759"/>
<name>A0A250X2F0_9CHLO</name>
<dbReference type="Proteomes" id="UP000232323">
    <property type="component" value="Unassembled WGS sequence"/>
</dbReference>
<dbReference type="GO" id="GO:0003676">
    <property type="term" value="F:nucleic acid binding"/>
    <property type="evidence" value="ECO:0007669"/>
    <property type="project" value="InterPro"/>
</dbReference>
<organism evidence="1 2">
    <name type="scientific">Chlamydomonas eustigma</name>
    <dbReference type="NCBI Taxonomy" id="1157962"/>
    <lineage>
        <taxon>Eukaryota</taxon>
        <taxon>Viridiplantae</taxon>
        <taxon>Chlorophyta</taxon>
        <taxon>core chlorophytes</taxon>
        <taxon>Chlorophyceae</taxon>
        <taxon>CS clade</taxon>
        <taxon>Chlamydomonadales</taxon>
        <taxon>Chlamydomonadaceae</taxon>
        <taxon>Chlamydomonas</taxon>
    </lineage>
</organism>
<dbReference type="PANTHER" id="PTHR45835:SF99">
    <property type="entry name" value="CHROMO DOMAIN-CONTAINING PROTEIN-RELATED"/>
    <property type="match status" value="1"/>
</dbReference>
<dbReference type="SUPFAM" id="SSF53098">
    <property type="entry name" value="Ribonuclease H-like"/>
    <property type="match status" value="1"/>
</dbReference>
<gene>
    <name evidence="1" type="ORF">CEUSTIGMA_g4720.t1</name>
</gene>
<dbReference type="EMBL" id="BEGY01000023">
    <property type="protein sequence ID" value="GAX77274.1"/>
    <property type="molecule type" value="Genomic_DNA"/>
</dbReference>
<reference evidence="1 2" key="1">
    <citation type="submission" date="2017-08" db="EMBL/GenBank/DDBJ databases">
        <title>Acidophilic green algal genome provides insights into adaptation to an acidic environment.</title>
        <authorList>
            <person name="Hirooka S."/>
            <person name="Hirose Y."/>
            <person name="Kanesaki Y."/>
            <person name="Higuchi S."/>
            <person name="Fujiwara T."/>
            <person name="Onuma R."/>
            <person name="Era A."/>
            <person name="Ohbayashi R."/>
            <person name="Uzuka A."/>
            <person name="Nozaki H."/>
            <person name="Yoshikawa H."/>
            <person name="Miyagishima S.Y."/>
        </authorList>
    </citation>
    <scope>NUCLEOTIDE SEQUENCE [LARGE SCALE GENOMIC DNA]</scope>
    <source>
        <strain evidence="1 2">NIES-2499</strain>
    </source>
</reference>
<proteinExistence type="predicted"/>
<protein>
    <recommendedName>
        <fullName evidence="3">Integrase catalytic domain-containing protein</fullName>
    </recommendedName>
</protein>
<dbReference type="Gene3D" id="3.30.420.10">
    <property type="entry name" value="Ribonuclease H-like superfamily/Ribonuclease H"/>
    <property type="match status" value="1"/>
</dbReference>
<evidence type="ECO:0008006" key="3">
    <source>
        <dbReference type="Google" id="ProtNLM"/>
    </source>
</evidence>
<dbReference type="STRING" id="1157962.A0A250X2F0"/>
<keyword evidence="2" id="KW-1185">Reference proteome</keyword>
<evidence type="ECO:0000313" key="2">
    <source>
        <dbReference type="Proteomes" id="UP000232323"/>
    </source>
</evidence>
<dbReference type="AlphaFoldDB" id="A0A250X2F0"/>